<feature type="region of interest" description="Disordered" evidence="1">
    <location>
        <begin position="70"/>
        <end position="121"/>
    </location>
</feature>
<evidence type="ECO:0000256" key="2">
    <source>
        <dbReference type="SAM" id="Phobius"/>
    </source>
</evidence>
<name>A0A9Q1M543_9SOLA</name>
<reference evidence="4" key="1">
    <citation type="journal article" date="2023" name="Proc. Natl. Acad. Sci. U.S.A.">
        <title>Genomic and structural basis for evolution of tropane alkaloid biosynthesis.</title>
        <authorList>
            <person name="Wanga Y.-J."/>
            <person name="Taina T."/>
            <person name="Yua J.-Y."/>
            <person name="Lia J."/>
            <person name="Xua B."/>
            <person name="Chenc J."/>
            <person name="D'Auriad J.C."/>
            <person name="Huanga J.-P."/>
            <person name="Huanga S.-X."/>
        </authorList>
    </citation>
    <scope>NUCLEOTIDE SEQUENCE [LARGE SCALE GENOMIC DNA]</scope>
    <source>
        <strain evidence="4">cv. KIB-2019</strain>
    </source>
</reference>
<sequence length="166" mass="18098">MASCLRRTTFPERIAEPGLLHLSVLFVVVFCLPFIVKAQERAPHGLAYESPVAFSPEAYSFFHPETQKQNTTTTESLCDNNNNNNNNTSESSGCSRFPTTSSVQSNLAHESLSPTDEDGDKRMGADGMVGIALGFGFGIVLVFGIYYVVKARKCNVSKSTPLQLNV</sequence>
<organism evidence="3 4">
    <name type="scientific">Anisodus acutangulus</name>
    <dbReference type="NCBI Taxonomy" id="402998"/>
    <lineage>
        <taxon>Eukaryota</taxon>
        <taxon>Viridiplantae</taxon>
        <taxon>Streptophyta</taxon>
        <taxon>Embryophyta</taxon>
        <taxon>Tracheophyta</taxon>
        <taxon>Spermatophyta</taxon>
        <taxon>Magnoliopsida</taxon>
        <taxon>eudicotyledons</taxon>
        <taxon>Gunneridae</taxon>
        <taxon>Pentapetalae</taxon>
        <taxon>asterids</taxon>
        <taxon>lamiids</taxon>
        <taxon>Solanales</taxon>
        <taxon>Solanaceae</taxon>
        <taxon>Solanoideae</taxon>
        <taxon>Hyoscyameae</taxon>
        <taxon>Anisodus</taxon>
    </lineage>
</organism>
<proteinExistence type="predicted"/>
<accession>A0A9Q1M543</accession>
<dbReference type="OrthoDB" id="1929763at2759"/>
<dbReference type="AlphaFoldDB" id="A0A9Q1M543"/>
<evidence type="ECO:0000256" key="1">
    <source>
        <dbReference type="SAM" id="MobiDB-lite"/>
    </source>
</evidence>
<evidence type="ECO:0008006" key="5">
    <source>
        <dbReference type="Google" id="ProtNLM"/>
    </source>
</evidence>
<protein>
    <recommendedName>
        <fullName evidence="5">Transmembrane protein</fullName>
    </recommendedName>
</protein>
<feature type="transmembrane region" description="Helical" evidence="2">
    <location>
        <begin position="18"/>
        <end position="36"/>
    </location>
</feature>
<dbReference type="Proteomes" id="UP001152561">
    <property type="component" value="Unassembled WGS sequence"/>
</dbReference>
<feature type="transmembrane region" description="Helical" evidence="2">
    <location>
        <begin position="129"/>
        <end position="149"/>
    </location>
</feature>
<evidence type="ECO:0000313" key="3">
    <source>
        <dbReference type="EMBL" id="KAJ8551882.1"/>
    </source>
</evidence>
<dbReference type="EMBL" id="JAJAGQ010000010">
    <property type="protein sequence ID" value="KAJ8551882.1"/>
    <property type="molecule type" value="Genomic_DNA"/>
</dbReference>
<keyword evidence="2" id="KW-0472">Membrane</keyword>
<evidence type="ECO:0000313" key="4">
    <source>
        <dbReference type="Proteomes" id="UP001152561"/>
    </source>
</evidence>
<feature type="compositionally biased region" description="Polar residues" evidence="1">
    <location>
        <begin position="88"/>
        <end position="114"/>
    </location>
</feature>
<comment type="caution">
    <text evidence="3">The sequence shown here is derived from an EMBL/GenBank/DDBJ whole genome shotgun (WGS) entry which is preliminary data.</text>
</comment>
<keyword evidence="2" id="KW-1133">Transmembrane helix</keyword>
<feature type="compositionally biased region" description="Polar residues" evidence="1">
    <location>
        <begin position="70"/>
        <end position="79"/>
    </location>
</feature>
<keyword evidence="4" id="KW-1185">Reference proteome</keyword>
<keyword evidence="2" id="KW-0812">Transmembrane</keyword>
<dbReference type="PANTHER" id="PTHR35718">
    <property type="entry name" value="EXPRESSED PROTEIN"/>
    <property type="match status" value="1"/>
</dbReference>
<gene>
    <name evidence="3" type="ORF">K7X08_028325</name>
</gene>
<dbReference type="PANTHER" id="PTHR35718:SF1">
    <property type="entry name" value="EXPRESSED PROTEIN"/>
    <property type="match status" value="1"/>
</dbReference>